<protein>
    <submittedName>
        <fullName evidence="1">Uncharacterized protein</fullName>
    </submittedName>
</protein>
<dbReference type="Proteomes" id="UP000719412">
    <property type="component" value="Unassembled WGS sequence"/>
</dbReference>
<comment type="caution">
    <text evidence="1">The sequence shown here is derived from an EMBL/GenBank/DDBJ whole genome shotgun (WGS) entry which is preliminary data.</text>
</comment>
<name>A0A8J6H9W3_TENMO</name>
<keyword evidence="2" id="KW-1185">Reference proteome</keyword>
<dbReference type="EMBL" id="JABDTM020023922">
    <property type="protein sequence ID" value="KAH0814795.1"/>
    <property type="molecule type" value="Genomic_DNA"/>
</dbReference>
<reference evidence="1" key="1">
    <citation type="journal article" date="2020" name="J Insects Food Feed">
        <title>The yellow mealworm (Tenebrio molitor) genome: a resource for the emerging insects as food and feed industry.</title>
        <authorList>
            <person name="Eriksson T."/>
            <person name="Andere A."/>
            <person name="Kelstrup H."/>
            <person name="Emery V."/>
            <person name="Picard C."/>
        </authorList>
    </citation>
    <scope>NUCLEOTIDE SEQUENCE</scope>
    <source>
        <strain evidence="1">Stoneville</strain>
        <tissue evidence="1">Whole head</tissue>
    </source>
</reference>
<dbReference type="AlphaFoldDB" id="A0A8J6H9W3"/>
<proteinExistence type="predicted"/>
<evidence type="ECO:0000313" key="1">
    <source>
        <dbReference type="EMBL" id="KAH0814795.1"/>
    </source>
</evidence>
<reference evidence="1" key="2">
    <citation type="submission" date="2021-08" db="EMBL/GenBank/DDBJ databases">
        <authorList>
            <person name="Eriksson T."/>
        </authorList>
    </citation>
    <scope>NUCLEOTIDE SEQUENCE</scope>
    <source>
        <strain evidence="1">Stoneville</strain>
        <tissue evidence="1">Whole head</tissue>
    </source>
</reference>
<sequence>MHEEAVEMEITQDTQENINIGNEQNGNRLDQVEETPSVSARKILMPKRKRYNKSRPLRQNAMQYLSEKNYRELKLKLKELELQERKVLDSGVIFKSPTGETGAVWLWQLEPTGCPKYEYESDGSTGCPGEASLAHDTAGPLTGCVLYGRPVVATKCNRSYVLDKRLGGNPGSPAHTLAVAVFFCKDRGRAVHPKVHTGLLQVLPDHPT</sequence>
<organism evidence="1 2">
    <name type="scientific">Tenebrio molitor</name>
    <name type="common">Yellow mealworm beetle</name>
    <dbReference type="NCBI Taxonomy" id="7067"/>
    <lineage>
        <taxon>Eukaryota</taxon>
        <taxon>Metazoa</taxon>
        <taxon>Ecdysozoa</taxon>
        <taxon>Arthropoda</taxon>
        <taxon>Hexapoda</taxon>
        <taxon>Insecta</taxon>
        <taxon>Pterygota</taxon>
        <taxon>Neoptera</taxon>
        <taxon>Endopterygota</taxon>
        <taxon>Coleoptera</taxon>
        <taxon>Polyphaga</taxon>
        <taxon>Cucujiformia</taxon>
        <taxon>Tenebrionidae</taxon>
        <taxon>Tenebrio</taxon>
    </lineage>
</organism>
<accession>A0A8J6H9W3</accession>
<gene>
    <name evidence="1" type="ORF">GEV33_007996</name>
</gene>
<evidence type="ECO:0000313" key="2">
    <source>
        <dbReference type="Proteomes" id="UP000719412"/>
    </source>
</evidence>